<feature type="transmembrane region" description="Helical" evidence="8">
    <location>
        <begin position="54"/>
        <end position="75"/>
    </location>
</feature>
<evidence type="ECO:0000256" key="5">
    <source>
        <dbReference type="ARBA" id="ARBA00022989"/>
    </source>
</evidence>
<dbReference type="InterPro" id="IPR032816">
    <property type="entry name" value="VTT_dom"/>
</dbReference>
<proteinExistence type="inferred from homology"/>
<dbReference type="Proteomes" id="UP000612362">
    <property type="component" value="Unassembled WGS sequence"/>
</dbReference>
<keyword evidence="11" id="KW-1185">Reference proteome</keyword>
<keyword evidence="4 8" id="KW-0812">Transmembrane</keyword>
<organism evidence="10 11">
    <name type="scientific">Ktedonospora formicarum</name>
    <dbReference type="NCBI Taxonomy" id="2778364"/>
    <lineage>
        <taxon>Bacteria</taxon>
        <taxon>Bacillati</taxon>
        <taxon>Chloroflexota</taxon>
        <taxon>Ktedonobacteria</taxon>
        <taxon>Ktedonobacterales</taxon>
        <taxon>Ktedonobacteraceae</taxon>
        <taxon>Ktedonospora</taxon>
    </lineage>
</organism>
<dbReference type="AlphaFoldDB" id="A0A8J3IC59"/>
<dbReference type="PANTHER" id="PTHR42709:SF6">
    <property type="entry name" value="UNDECAPRENYL PHOSPHATE TRANSPORTER A"/>
    <property type="match status" value="1"/>
</dbReference>
<name>A0A8J3IC59_9CHLR</name>
<comment type="similarity">
    <text evidence="2">Belongs to the DedA family.</text>
</comment>
<dbReference type="GO" id="GO:0005886">
    <property type="term" value="C:plasma membrane"/>
    <property type="evidence" value="ECO:0007669"/>
    <property type="project" value="UniProtKB-SubCell"/>
</dbReference>
<evidence type="ECO:0000256" key="3">
    <source>
        <dbReference type="ARBA" id="ARBA00022475"/>
    </source>
</evidence>
<evidence type="ECO:0000313" key="11">
    <source>
        <dbReference type="Proteomes" id="UP000612362"/>
    </source>
</evidence>
<dbReference type="Pfam" id="PF09335">
    <property type="entry name" value="VTT_dom"/>
    <property type="match status" value="1"/>
</dbReference>
<keyword evidence="3" id="KW-1003">Cell membrane</keyword>
<evidence type="ECO:0000256" key="1">
    <source>
        <dbReference type="ARBA" id="ARBA00004651"/>
    </source>
</evidence>
<feature type="transmembrane region" description="Helical" evidence="8">
    <location>
        <begin position="144"/>
        <end position="164"/>
    </location>
</feature>
<evidence type="ECO:0000256" key="2">
    <source>
        <dbReference type="ARBA" id="ARBA00010792"/>
    </source>
</evidence>
<feature type="region of interest" description="Disordered" evidence="7">
    <location>
        <begin position="232"/>
        <end position="254"/>
    </location>
</feature>
<gene>
    <name evidence="10" type="ORF">KSX_87280</name>
</gene>
<feature type="transmembrane region" description="Helical" evidence="8">
    <location>
        <begin position="176"/>
        <end position="198"/>
    </location>
</feature>
<protein>
    <recommendedName>
        <fullName evidence="9">VTT domain-containing protein</fullName>
    </recommendedName>
</protein>
<dbReference type="RefSeq" id="WP_220199550.1">
    <property type="nucleotide sequence ID" value="NZ_BNJF01000008.1"/>
</dbReference>
<feature type="compositionally biased region" description="Low complexity" evidence="7">
    <location>
        <begin position="240"/>
        <end position="254"/>
    </location>
</feature>
<comment type="caution">
    <text evidence="10">The sequence shown here is derived from an EMBL/GenBank/DDBJ whole genome shotgun (WGS) entry which is preliminary data.</text>
</comment>
<reference evidence="10" key="1">
    <citation type="submission" date="2020-10" db="EMBL/GenBank/DDBJ databases">
        <title>Taxonomic study of unclassified bacteria belonging to the class Ktedonobacteria.</title>
        <authorList>
            <person name="Yabe S."/>
            <person name="Wang C.M."/>
            <person name="Zheng Y."/>
            <person name="Sakai Y."/>
            <person name="Cavaletti L."/>
            <person name="Monciardini P."/>
            <person name="Donadio S."/>
        </authorList>
    </citation>
    <scope>NUCLEOTIDE SEQUENCE</scope>
    <source>
        <strain evidence="10">SOSP1-1</strain>
    </source>
</reference>
<evidence type="ECO:0000313" key="10">
    <source>
        <dbReference type="EMBL" id="GHO50565.1"/>
    </source>
</evidence>
<accession>A0A8J3IC59</accession>
<evidence type="ECO:0000256" key="7">
    <source>
        <dbReference type="SAM" id="MobiDB-lite"/>
    </source>
</evidence>
<keyword evidence="5 8" id="KW-1133">Transmembrane helix</keyword>
<feature type="transmembrane region" description="Helical" evidence="8">
    <location>
        <begin position="12"/>
        <end position="34"/>
    </location>
</feature>
<sequence>MSVWIESMIHQLMEALGYTGVAILMFLECIFPPIPSELIVPLAGFSTVRGEYSFLWVCVAATLGSVLGAIVLYSIGKLVGGVRLIGWADRYGKWLGVSGKDIHRAIRWFEKHGNAVVFFCRFVPGIRSLISIPAGMASMNMLPFTLYTTVGSALWVAALAYVGRLLGDNYELVDTYIGPLGTLILILVALTLFGWIVWRIVRRRRSSRSQLEQTPTQILPQVQEPQQLQCKGMYPPAIGSQQPPQFKPSPFRQH</sequence>
<evidence type="ECO:0000259" key="9">
    <source>
        <dbReference type="Pfam" id="PF09335"/>
    </source>
</evidence>
<evidence type="ECO:0000256" key="8">
    <source>
        <dbReference type="SAM" id="Phobius"/>
    </source>
</evidence>
<feature type="domain" description="VTT" evidence="9">
    <location>
        <begin position="34"/>
        <end position="164"/>
    </location>
</feature>
<dbReference type="EMBL" id="BNJF01000008">
    <property type="protein sequence ID" value="GHO50565.1"/>
    <property type="molecule type" value="Genomic_DNA"/>
</dbReference>
<evidence type="ECO:0000256" key="6">
    <source>
        <dbReference type="ARBA" id="ARBA00023136"/>
    </source>
</evidence>
<comment type="subcellular location">
    <subcellularLocation>
        <location evidence="1">Cell membrane</location>
        <topology evidence="1">Multi-pass membrane protein</topology>
    </subcellularLocation>
</comment>
<dbReference type="InterPro" id="IPR051311">
    <property type="entry name" value="DedA_domain"/>
</dbReference>
<evidence type="ECO:0000256" key="4">
    <source>
        <dbReference type="ARBA" id="ARBA00022692"/>
    </source>
</evidence>
<dbReference type="PANTHER" id="PTHR42709">
    <property type="entry name" value="ALKALINE PHOSPHATASE LIKE PROTEIN"/>
    <property type="match status" value="1"/>
</dbReference>
<keyword evidence="6 8" id="KW-0472">Membrane</keyword>